<keyword evidence="1" id="KW-0808">Transferase</keyword>
<dbReference type="Gene3D" id="2.60.120.10">
    <property type="entry name" value="Jelly Rolls"/>
    <property type="match status" value="1"/>
</dbReference>
<dbReference type="SUPFAM" id="SSF51206">
    <property type="entry name" value="cAMP-binding domain-like"/>
    <property type="match status" value="1"/>
</dbReference>
<proteinExistence type="predicted"/>
<dbReference type="STRING" id="332999.SAMN04488511_11985"/>
<protein>
    <submittedName>
        <fullName evidence="1">cAMP-binding domain of CRP or a regulatory subunit of cAMP-dependent protein kinases</fullName>
    </submittedName>
</protein>
<reference evidence="2" key="1">
    <citation type="submission" date="2016-10" db="EMBL/GenBank/DDBJ databases">
        <authorList>
            <person name="Varghese N."/>
            <person name="Submissions S."/>
        </authorList>
    </citation>
    <scope>NUCLEOTIDE SEQUENCE [LARGE SCALE GENOMIC DNA]</scope>
    <source>
        <strain evidence="2">DSM 18130</strain>
    </source>
</reference>
<dbReference type="RefSeq" id="WP_090987139.1">
    <property type="nucleotide sequence ID" value="NZ_FOJM01000019.1"/>
</dbReference>
<keyword evidence="2" id="KW-1185">Reference proteome</keyword>
<dbReference type="EMBL" id="FOJM01000019">
    <property type="protein sequence ID" value="SFA58520.1"/>
    <property type="molecule type" value="Genomic_DNA"/>
</dbReference>
<dbReference type="InterPro" id="IPR018490">
    <property type="entry name" value="cNMP-bd_dom_sf"/>
</dbReference>
<evidence type="ECO:0000313" key="1">
    <source>
        <dbReference type="EMBL" id="SFA58520.1"/>
    </source>
</evidence>
<dbReference type="InterPro" id="IPR014710">
    <property type="entry name" value="RmlC-like_jellyroll"/>
</dbReference>
<keyword evidence="1" id="KW-0418">Kinase</keyword>
<name>A0A1I0U3J8_9SPHI</name>
<dbReference type="OrthoDB" id="752588at2"/>
<dbReference type="AlphaFoldDB" id="A0A1I0U3J8"/>
<evidence type="ECO:0000313" key="2">
    <source>
        <dbReference type="Proteomes" id="UP000198836"/>
    </source>
</evidence>
<accession>A0A1I0U3J8</accession>
<dbReference type="Proteomes" id="UP000198836">
    <property type="component" value="Unassembled WGS sequence"/>
</dbReference>
<gene>
    <name evidence="1" type="ORF">SAMN04488511_11985</name>
</gene>
<sequence>MDGAVRGFVKDGPNEITTWINLGNNIVGLTSFEKSYSIQASQYIQALITTRVVVLPYKLIMSLFENYPEMLIVSRNLLWKHYQELDERNYMVRLPTAEKRLTRLMETHPEILMVVQHKHIANYLCMRFETLSRLRAKLIKKTY</sequence>
<organism evidence="1 2">
    <name type="scientific">Pedobacter suwonensis</name>
    <dbReference type="NCBI Taxonomy" id="332999"/>
    <lineage>
        <taxon>Bacteria</taxon>
        <taxon>Pseudomonadati</taxon>
        <taxon>Bacteroidota</taxon>
        <taxon>Sphingobacteriia</taxon>
        <taxon>Sphingobacteriales</taxon>
        <taxon>Sphingobacteriaceae</taxon>
        <taxon>Pedobacter</taxon>
    </lineage>
</organism>
<dbReference type="GO" id="GO:0016301">
    <property type="term" value="F:kinase activity"/>
    <property type="evidence" value="ECO:0007669"/>
    <property type="project" value="UniProtKB-KW"/>
</dbReference>